<name>A0A2N5TWZ8_9BASI</name>
<organism evidence="2 3">
    <name type="scientific">Puccinia coronata f. sp. avenae</name>
    <dbReference type="NCBI Taxonomy" id="200324"/>
    <lineage>
        <taxon>Eukaryota</taxon>
        <taxon>Fungi</taxon>
        <taxon>Dikarya</taxon>
        <taxon>Basidiomycota</taxon>
        <taxon>Pucciniomycotina</taxon>
        <taxon>Pucciniomycetes</taxon>
        <taxon>Pucciniales</taxon>
        <taxon>Pucciniaceae</taxon>
        <taxon>Puccinia</taxon>
    </lineage>
</organism>
<evidence type="ECO:0000313" key="2">
    <source>
        <dbReference type="EMBL" id="PLW29987.1"/>
    </source>
</evidence>
<dbReference type="Proteomes" id="UP000235392">
    <property type="component" value="Unassembled WGS sequence"/>
</dbReference>
<feature type="compositionally biased region" description="Low complexity" evidence="1">
    <location>
        <begin position="106"/>
        <end position="115"/>
    </location>
</feature>
<comment type="caution">
    <text evidence="2">The sequence shown here is derived from an EMBL/GenBank/DDBJ whole genome shotgun (WGS) entry which is preliminary data.</text>
</comment>
<proteinExistence type="predicted"/>
<sequence length="148" mass="16022">MEQESVIVNSTNAALIGIEEMAKVNKSHLQASTEMEQESVIVNSTNAALIGIEEMAKVNKSHLQASTEMEPESVIVDSTNAALVSSNKTKPAPKKQMLKIKLGPRNPNTKVMNPTKPTPPTKLQPKADAPKTEGAKLRQSGRSKKDHQ</sequence>
<gene>
    <name evidence="2" type="ORF">PCASD_21754</name>
</gene>
<evidence type="ECO:0000256" key="1">
    <source>
        <dbReference type="SAM" id="MobiDB-lite"/>
    </source>
</evidence>
<feature type="region of interest" description="Disordered" evidence="1">
    <location>
        <begin position="84"/>
        <end position="148"/>
    </location>
</feature>
<feature type="compositionally biased region" description="Basic residues" evidence="1">
    <location>
        <begin position="139"/>
        <end position="148"/>
    </location>
</feature>
<reference evidence="2 3" key="1">
    <citation type="submission" date="2017-11" db="EMBL/GenBank/DDBJ databases">
        <title>De novo assembly and phasing of dikaryotic genomes from two isolates of Puccinia coronata f. sp. avenae, the causal agent of oat crown rust.</title>
        <authorList>
            <person name="Miller M.E."/>
            <person name="Zhang Y."/>
            <person name="Omidvar V."/>
            <person name="Sperschneider J."/>
            <person name="Schwessinger B."/>
            <person name="Raley C."/>
            <person name="Palmer J.M."/>
            <person name="Garnica D."/>
            <person name="Upadhyaya N."/>
            <person name="Rathjen J."/>
            <person name="Taylor J.M."/>
            <person name="Park R.F."/>
            <person name="Dodds P.N."/>
            <person name="Hirsch C.D."/>
            <person name="Kianian S.F."/>
            <person name="Figueroa M."/>
        </authorList>
    </citation>
    <scope>NUCLEOTIDE SEQUENCE [LARGE SCALE GENOMIC DNA]</scope>
    <source>
        <strain evidence="2">12SD80</strain>
    </source>
</reference>
<dbReference type="EMBL" id="PGCI01000313">
    <property type="protein sequence ID" value="PLW29987.1"/>
    <property type="molecule type" value="Genomic_DNA"/>
</dbReference>
<protein>
    <submittedName>
        <fullName evidence="2">Uncharacterized protein</fullName>
    </submittedName>
</protein>
<accession>A0A2N5TWZ8</accession>
<dbReference type="AlphaFoldDB" id="A0A2N5TWZ8"/>
<evidence type="ECO:0000313" key="3">
    <source>
        <dbReference type="Proteomes" id="UP000235392"/>
    </source>
</evidence>